<organism evidence="1 2">
    <name type="scientific">Parabacteroides distasonis</name>
    <dbReference type="NCBI Taxonomy" id="823"/>
    <lineage>
        <taxon>Bacteria</taxon>
        <taxon>Pseudomonadati</taxon>
        <taxon>Bacteroidota</taxon>
        <taxon>Bacteroidia</taxon>
        <taxon>Bacteroidales</taxon>
        <taxon>Tannerellaceae</taxon>
        <taxon>Parabacteroides</taxon>
    </lineage>
</organism>
<proteinExistence type="predicted"/>
<accession>A0A3L7ZL86</accession>
<comment type="caution">
    <text evidence="1">The sequence shown here is derived from an EMBL/GenBank/DDBJ whole genome shotgun (WGS) entry which is preliminary data.</text>
</comment>
<sequence length="138" mass="16332">MLIPNKILIFRALSNTINLLAYEQETVFYLEYVPAVVRCEQDGYVSIYYSSYADEYFKDDRLVTQNLGDIVDKRIGVTLKDLKTYKILFNSKVYLSASVTNVIKSYSDYRDGCDWEWGFSYEELMYNKAYLKDIRIRE</sequence>
<gene>
    <name evidence="1" type="ORF">D7V78_15575</name>
</gene>
<protein>
    <submittedName>
        <fullName evidence="1">Uncharacterized protein</fullName>
    </submittedName>
</protein>
<name>A0A3L7ZL86_PARDI</name>
<evidence type="ECO:0000313" key="1">
    <source>
        <dbReference type="EMBL" id="RLT72469.1"/>
    </source>
</evidence>
<evidence type="ECO:0000313" key="2">
    <source>
        <dbReference type="Proteomes" id="UP000278164"/>
    </source>
</evidence>
<dbReference type="AlphaFoldDB" id="A0A3L7ZL86"/>
<reference evidence="1 2" key="1">
    <citation type="submission" date="2018-09" db="EMBL/GenBank/DDBJ databases">
        <title>Murine metabolic-syndrome-specific gut microbial biobank.</title>
        <authorList>
            <person name="Liu C."/>
        </authorList>
    </citation>
    <scope>NUCLEOTIDE SEQUENCE [LARGE SCALE GENOMIC DNA]</scope>
    <source>
        <strain evidence="1 2">8-P5</strain>
    </source>
</reference>
<dbReference type="Proteomes" id="UP000278164">
    <property type="component" value="Unassembled WGS sequence"/>
</dbReference>
<dbReference type="EMBL" id="RAYI01000036">
    <property type="protein sequence ID" value="RLT72469.1"/>
    <property type="molecule type" value="Genomic_DNA"/>
</dbReference>